<evidence type="ECO:0000313" key="2">
    <source>
        <dbReference type="Proteomes" id="UP000320762"/>
    </source>
</evidence>
<dbReference type="AlphaFoldDB" id="A0A550CP07"/>
<proteinExistence type="predicted"/>
<dbReference type="InterPro" id="IPR011333">
    <property type="entry name" value="SKP1/BTB/POZ_sf"/>
</dbReference>
<reference evidence="1 2" key="1">
    <citation type="journal article" date="2019" name="New Phytol.">
        <title>Comparative genomics reveals unique wood-decay strategies and fruiting body development in the Schizophyllaceae.</title>
        <authorList>
            <person name="Almasi E."/>
            <person name="Sahu N."/>
            <person name="Krizsan K."/>
            <person name="Balint B."/>
            <person name="Kovacs G.M."/>
            <person name="Kiss B."/>
            <person name="Cseklye J."/>
            <person name="Drula E."/>
            <person name="Henrissat B."/>
            <person name="Nagy I."/>
            <person name="Chovatia M."/>
            <person name="Adam C."/>
            <person name="LaButti K."/>
            <person name="Lipzen A."/>
            <person name="Riley R."/>
            <person name="Grigoriev I.V."/>
            <person name="Nagy L.G."/>
        </authorList>
    </citation>
    <scope>NUCLEOTIDE SEQUENCE [LARGE SCALE GENOMIC DNA]</scope>
    <source>
        <strain evidence="1 2">NL-1724</strain>
    </source>
</reference>
<sequence>MSEGKDQVKGLWFPDGNLIISIGDHVCRVHKSVLASHSPVVADMLSVPQPDSADMLDGIPAMTLPYLP</sequence>
<dbReference type="SUPFAM" id="SSF54695">
    <property type="entry name" value="POZ domain"/>
    <property type="match status" value="1"/>
</dbReference>
<accession>A0A550CP07</accession>
<dbReference type="OrthoDB" id="2757422at2759"/>
<keyword evidence="2" id="KW-1185">Reference proteome</keyword>
<dbReference type="Proteomes" id="UP000320762">
    <property type="component" value="Unassembled WGS sequence"/>
</dbReference>
<name>A0A550CP07_9AGAR</name>
<dbReference type="EMBL" id="VDMD01000003">
    <property type="protein sequence ID" value="TRM66479.1"/>
    <property type="molecule type" value="Genomic_DNA"/>
</dbReference>
<organism evidence="1 2">
    <name type="scientific">Schizophyllum amplum</name>
    <dbReference type="NCBI Taxonomy" id="97359"/>
    <lineage>
        <taxon>Eukaryota</taxon>
        <taxon>Fungi</taxon>
        <taxon>Dikarya</taxon>
        <taxon>Basidiomycota</taxon>
        <taxon>Agaricomycotina</taxon>
        <taxon>Agaricomycetes</taxon>
        <taxon>Agaricomycetidae</taxon>
        <taxon>Agaricales</taxon>
        <taxon>Schizophyllaceae</taxon>
        <taxon>Schizophyllum</taxon>
    </lineage>
</organism>
<evidence type="ECO:0000313" key="1">
    <source>
        <dbReference type="EMBL" id="TRM66479.1"/>
    </source>
</evidence>
<evidence type="ECO:0008006" key="3">
    <source>
        <dbReference type="Google" id="ProtNLM"/>
    </source>
</evidence>
<protein>
    <recommendedName>
        <fullName evidence="3">BTB domain-containing protein</fullName>
    </recommendedName>
</protein>
<comment type="caution">
    <text evidence="1">The sequence shown here is derived from an EMBL/GenBank/DDBJ whole genome shotgun (WGS) entry which is preliminary data.</text>
</comment>
<gene>
    <name evidence="1" type="ORF">BD626DRAFT_482734</name>
</gene>